<keyword evidence="4" id="KW-0539">Nucleus</keyword>
<dbReference type="InterPro" id="IPR019038">
    <property type="entry name" value="POLD3"/>
</dbReference>
<proteinExistence type="predicted"/>
<feature type="compositionally biased region" description="Basic and acidic residues" evidence="5">
    <location>
        <begin position="258"/>
        <end position="286"/>
    </location>
</feature>
<keyword evidence="7" id="KW-1185">Reference proteome</keyword>
<feature type="compositionally biased region" description="Low complexity" evidence="5">
    <location>
        <begin position="156"/>
        <end position="173"/>
    </location>
</feature>
<evidence type="ECO:0000313" key="6">
    <source>
        <dbReference type="EMBL" id="KFH42092.1"/>
    </source>
</evidence>
<sequence length="414" mass="45466">MRLPEDAHQPAHMTARMLYDYLAYQNAQKPDSIHATYLVYGIKREQKVQEDGDVEMSSSMPEHDPISEEVPTTTLALVREENLKDALAAYQEVQSVHVYSLAPHPQRDLSLLTDVTKSLSEYRLQEPDQGKYGAIFNPHVRRRDRQARPKAPAPAPSKSAKPKASSIKPEPSATQPKPAPAPAKVKQESSVAPSSKESTPSSSSAKPAPPAKKGAPGGIMSSFAKAAQRPPKPKAEPKGEDAAMALSDDGEADDDDIVPAKKVEKEETDTGRKSRKEREEELRRMMEDDDDEEEQEEKGEEEDPADAEMEEAPEPEPEPQPQAKEDNEPSEVVSSTGDGRRRGKRRIMKKKRILDDQGYMVTIQEPGWESFSEDEAPPAKKPTPAGTPQSSGAKPKKAAGKGAQGNIMSFFSKK</sequence>
<dbReference type="InterPro" id="IPR041913">
    <property type="entry name" value="POLD3_sf"/>
</dbReference>
<dbReference type="GO" id="GO:1904161">
    <property type="term" value="P:DNA synthesis involved in UV-damage excision repair"/>
    <property type="evidence" value="ECO:0007669"/>
    <property type="project" value="TreeGrafter"/>
</dbReference>
<dbReference type="HOGENOM" id="CLU_047736_0_0_1"/>
<feature type="region of interest" description="Disordered" evidence="5">
    <location>
        <begin position="130"/>
        <end position="414"/>
    </location>
</feature>
<dbReference type="GO" id="GO:0006271">
    <property type="term" value="P:DNA strand elongation involved in DNA replication"/>
    <property type="evidence" value="ECO:0007669"/>
    <property type="project" value="TreeGrafter"/>
</dbReference>
<dbReference type="STRING" id="857340.A0A086SYB0"/>
<evidence type="ECO:0000256" key="2">
    <source>
        <dbReference type="ARBA" id="ARBA00017589"/>
    </source>
</evidence>
<dbReference type="Gene3D" id="3.90.1030.20">
    <property type="entry name" value="DNA polymerase delta, p66 (Cdc27) subunit, wHTH domain"/>
    <property type="match status" value="1"/>
</dbReference>
<gene>
    <name evidence="6" type="ORF">ACRE_071850</name>
</gene>
<organism evidence="6 7">
    <name type="scientific">Hapsidospora chrysogenum (strain ATCC 11550 / CBS 779.69 / DSM 880 / IAM 14645 / JCM 23072 / IMI 49137)</name>
    <name type="common">Acremonium chrysogenum</name>
    <dbReference type="NCBI Taxonomy" id="857340"/>
    <lineage>
        <taxon>Eukaryota</taxon>
        <taxon>Fungi</taxon>
        <taxon>Dikarya</taxon>
        <taxon>Ascomycota</taxon>
        <taxon>Pezizomycotina</taxon>
        <taxon>Sordariomycetes</taxon>
        <taxon>Hypocreomycetidae</taxon>
        <taxon>Hypocreales</taxon>
        <taxon>Bionectriaceae</taxon>
        <taxon>Hapsidospora</taxon>
    </lineage>
</organism>
<feature type="compositionally biased region" description="Acidic residues" evidence="5">
    <location>
        <begin position="287"/>
        <end position="317"/>
    </location>
</feature>
<reference evidence="7" key="1">
    <citation type="journal article" date="2014" name="Genome Announc.">
        <title>Genome sequence and annotation of Acremonium chrysogenum, producer of the beta-lactam antibiotic cephalosporin C.</title>
        <authorList>
            <person name="Terfehr D."/>
            <person name="Dahlmann T.A."/>
            <person name="Specht T."/>
            <person name="Zadra I."/>
            <person name="Kuernsteiner H."/>
            <person name="Kueck U."/>
        </authorList>
    </citation>
    <scope>NUCLEOTIDE SEQUENCE [LARGE SCALE GENOMIC DNA]</scope>
    <source>
        <strain evidence="7">ATCC 11550 / CBS 779.69 / DSM 880 / IAM 14645 / JCM 23072 / IMI 49137</strain>
    </source>
</reference>
<dbReference type="Pfam" id="PF09507">
    <property type="entry name" value="CDC27"/>
    <property type="match status" value="1"/>
</dbReference>
<keyword evidence="3" id="KW-0235">DNA replication</keyword>
<dbReference type="OrthoDB" id="514823at2759"/>
<name>A0A086SYB0_HAPC1</name>
<dbReference type="Proteomes" id="UP000029964">
    <property type="component" value="Unassembled WGS sequence"/>
</dbReference>
<dbReference type="GO" id="GO:0003887">
    <property type="term" value="F:DNA-directed DNA polymerase activity"/>
    <property type="evidence" value="ECO:0007669"/>
    <property type="project" value="TreeGrafter"/>
</dbReference>
<evidence type="ECO:0000256" key="3">
    <source>
        <dbReference type="ARBA" id="ARBA00022705"/>
    </source>
</evidence>
<dbReference type="GO" id="GO:0006297">
    <property type="term" value="P:nucleotide-excision repair, DNA gap filling"/>
    <property type="evidence" value="ECO:0007669"/>
    <property type="project" value="TreeGrafter"/>
</dbReference>
<dbReference type="EMBL" id="JPKY01000105">
    <property type="protein sequence ID" value="KFH42092.1"/>
    <property type="molecule type" value="Genomic_DNA"/>
</dbReference>
<protein>
    <recommendedName>
        <fullName evidence="2">DNA polymerase delta subunit 3</fullName>
    </recommendedName>
</protein>
<accession>A0A086SYB0</accession>
<evidence type="ECO:0000313" key="7">
    <source>
        <dbReference type="Proteomes" id="UP000029964"/>
    </source>
</evidence>
<evidence type="ECO:0000256" key="5">
    <source>
        <dbReference type="SAM" id="MobiDB-lite"/>
    </source>
</evidence>
<evidence type="ECO:0000256" key="4">
    <source>
        <dbReference type="ARBA" id="ARBA00023242"/>
    </source>
</evidence>
<feature type="compositionally biased region" description="Acidic residues" evidence="5">
    <location>
        <begin position="248"/>
        <end position="257"/>
    </location>
</feature>
<feature type="compositionally biased region" description="Low complexity" evidence="5">
    <location>
        <begin position="382"/>
        <end position="393"/>
    </location>
</feature>
<dbReference type="PANTHER" id="PTHR17598">
    <property type="entry name" value="DNA POLYMERASE DELTA SUBUNIT 3"/>
    <property type="match status" value="1"/>
</dbReference>
<dbReference type="GO" id="GO:0043625">
    <property type="term" value="C:delta DNA polymerase complex"/>
    <property type="evidence" value="ECO:0007669"/>
    <property type="project" value="InterPro"/>
</dbReference>
<feature type="compositionally biased region" description="Basic residues" evidence="5">
    <location>
        <begin position="341"/>
        <end position="352"/>
    </location>
</feature>
<dbReference type="PANTHER" id="PTHR17598:SF13">
    <property type="entry name" value="DNA POLYMERASE DELTA SUBUNIT 3"/>
    <property type="match status" value="1"/>
</dbReference>
<comment type="caution">
    <text evidence="6">The sequence shown here is derived from an EMBL/GenBank/DDBJ whole genome shotgun (WGS) entry which is preliminary data.</text>
</comment>
<evidence type="ECO:0000256" key="1">
    <source>
        <dbReference type="ARBA" id="ARBA00004123"/>
    </source>
</evidence>
<dbReference type="AlphaFoldDB" id="A0A086SYB0"/>
<feature type="compositionally biased region" description="Low complexity" evidence="5">
    <location>
        <begin position="189"/>
        <end position="214"/>
    </location>
</feature>
<comment type="subcellular location">
    <subcellularLocation>
        <location evidence="1">Nucleus</location>
    </subcellularLocation>
</comment>